<dbReference type="OrthoDB" id="445677at2759"/>
<organism evidence="3 4">
    <name type="scientific">Babesia ovis</name>
    <dbReference type="NCBI Taxonomy" id="5869"/>
    <lineage>
        <taxon>Eukaryota</taxon>
        <taxon>Sar</taxon>
        <taxon>Alveolata</taxon>
        <taxon>Apicomplexa</taxon>
        <taxon>Aconoidasida</taxon>
        <taxon>Piroplasmida</taxon>
        <taxon>Babesiidae</taxon>
        <taxon>Babesia</taxon>
    </lineage>
</organism>
<accession>A0A9W5WTE5</accession>
<dbReference type="PANTHER" id="PTHR48295">
    <property type="entry name" value="CRANIOFACIAL DEVELOPMENT PROTEIN 1"/>
    <property type="match status" value="1"/>
</dbReference>
<dbReference type="PANTHER" id="PTHR48295:SF1">
    <property type="entry name" value="SWR1-COMPLEX PROTEIN 5"/>
    <property type="match status" value="1"/>
</dbReference>
<dbReference type="Proteomes" id="UP001057455">
    <property type="component" value="Unassembled WGS sequence"/>
</dbReference>
<evidence type="ECO:0000256" key="1">
    <source>
        <dbReference type="SAM" id="MobiDB-lite"/>
    </source>
</evidence>
<feature type="compositionally biased region" description="Basic and acidic residues" evidence="1">
    <location>
        <begin position="40"/>
        <end position="49"/>
    </location>
</feature>
<dbReference type="Pfam" id="PF07572">
    <property type="entry name" value="BCNT"/>
    <property type="match status" value="1"/>
</dbReference>
<name>A0A9W5WTE5_BABOV</name>
<feature type="region of interest" description="Disordered" evidence="1">
    <location>
        <begin position="1"/>
        <end position="51"/>
    </location>
</feature>
<dbReference type="EMBL" id="BLIY01000001">
    <property type="protein sequence ID" value="GFE52694.1"/>
    <property type="molecule type" value="Genomic_DNA"/>
</dbReference>
<proteinExistence type="predicted"/>
<dbReference type="AlphaFoldDB" id="A0A9W5WTE5"/>
<evidence type="ECO:0000313" key="3">
    <source>
        <dbReference type="EMBL" id="GFE52694.1"/>
    </source>
</evidence>
<gene>
    <name evidence="3" type="ORF">BaOVIS_000980</name>
</gene>
<reference evidence="3" key="1">
    <citation type="submission" date="2019-12" db="EMBL/GenBank/DDBJ databases">
        <title>Genome sequence of Babesia ovis.</title>
        <authorList>
            <person name="Yamagishi J."/>
            <person name="Sevinc F."/>
            <person name="Xuan X."/>
        </authorList>
    </citation>
    <scope>NUCLEOTIDE SEQUENCE</scope>
    <source>
        <strain evidence="3">Selcuk</strain>
    </source>
</reference>
<protein>
    <submittedName>
        <fullName evidence="3">Cytochrome c oxidase copper Dopuin, putative</fullName>
    </submittedName>
</protein>
<dbReference type="PROSITE" id="PS51279">
    <property type="entry name" value="BCNT_C"/>
    <property type="match status" value="1"/>
</dbReference>
<evidence type="ECO:0000313" key="4">
    <source>
        <dbReference type="Proteomes" id="UP001057455"/>
    </source>
</evidence>
<feature type="domain" description="BCNT-C" evidence="2">
    <location>
        <begin position="194"/>
        <end position="265"/>
    </location>
</feature>
<dbReference type="InterPro" id="IPR011421">
    <property type="entry name" value="BCNT-C"/>
</dbReference>
<dbReference type="InterPro" id="IPR027124">
    <property type="entry name" value="Swc5/CFDP1/2"/>
</dbReference>
<sequence>MATILTMNLPSDDEADSDYAMSASSSEDERENKKTKRQLKKELQLEKQRQKLKNKADSMFVDMLQESDMTYRHKNMTKPTDFMLQFHKKDYSLPGLRNAKLSELERYMSLCSSRILDDAQALDLRTFKQKCRSTPDHENLKLIHEAVRASDAIEPATIAKTYKFAGKTYTIKEHVDKTSRRYKQHTKNQNQVVGGSLAFIDDIVNELDSAPKISAIKKSEADWNQYKEDNRIDTLQQNHKFLKEQDFLHRVSWKEHENYLHARGQ</sequence>
<comment type="caution">
    <text evidence="3">The sequence shown here is derived from an EMBL/GenBank/DDBJ whole genome shotgun (WGS) entry which is preliminary data.</text>
</comment>
<evidence type="ECO:0000259" key="2">
    <source>
        <dbReference type="PROSITE" id="PS51279"/>
    </source>
</evidence>
<keyword evidence="4" id="KW-1185">Reference proteome</keyword>